<evidence type="ECO:0000313" key="2">
    <source>
        <dbReference type="Proteomes" id="UP000184038"/>
    </source>
</evidence>
<dbReference type="Proteomes" id="UP000184038">
    <property type="component" value="Unassembled WGS sequence"/>
</dbReference>
<dbReference type="AlphaFoldDB" id="A0A1M7FC89"/>
<dbReference type="OrthoDB" id="164847at2"/>
<keyword evidence="2" id="KW-1185">Reference proteome</keyword>
<dbReference type="STRING" id="1120996.SAMN02746066_00534"/>
<dbReference type="Pfam" id="PF11213">
    <property type="entry name" value="DUF3006"/>
    <property type="match status" value="1"/>
</dbReference>
<gene>
    <name evidence="1" type="ORF">SAMN02746066_00534</name>
</gene>
<sequence length="71" mass="8348">MTYIIDRFEGSFAVCEQENGSFITIPRFHLPKEAKEGDCIQYIDNTYTINEDETNARSIRIQEKLNSLWED</sequence>
<dbReference type="EMBL" id="FRCP01000005">
    <property type="protein sequence ID" value="SHM01388.1"/>
    <property type="molecule type" value="Genomic_DNA"/>
</dbReference>
<name>A0A1M7FC89_9FIRM</name>
<organism evidence="1 2">
    <name type="scientific">Anaerosporobacter mobilis DSM 15930</name>
    <dbReference type="NCBI Taxonomy" id="1120996"/>
    <lineage>
        <taxon>Bacteria</taxon>
        <taxon>Bacillati</taxon>
        <taxon>Bacillota</taxon>
        <taxon>Clostridia</taxon>
        <taxon>Lachnospirales</taxon>
        <taxon>Lachnospiraceae</taxon>
        <taxon>Anaerosporobacter</taxon>
    </lineage>
</organism>
<dbReference type="RefSeq" id="WP_073282437.1">
    <property type="nucleotide sequence ID" value="NZ_FRCP01000005.1"/>
</dbReference>
<proteinExistence type="predicted"/>
<dbReference type="InterPro" id="IPR021377">
    <property type="entry name" value="DUF3006"/>
</dbReference>
<protein>
    <recommendedName>
        <fullName evidence="3">DUF3006 domain-containing protein</fullName>
    </recommendedName>
</protein>
<evidence type="ECO:0008006" key="3">
    <source>
        <dbReference type="Google" id="ProtNLM"/>
    </source>
</evidence>
<reference evidence="1 2" key="1">
    <citation type="submission" date="2016-11" db="EMBL/GenBank/DDBJ databases">
        <authorList>
            <person name="Jaros S."/>
            <person name="Januszkiewicz K."/>
            <person name="Wedrychowicz H."/>
        </authorList>
    </citation>
    <scope>NUCLEOTIDE SEQUENCE [LARGE SCALE GENOMIC DNA]</scope>
    <source>
        <strain evidence="1 2">DSM 15930</strain>
    </source>
</reference>
<accession>A0A1M7FC89</accession>
<evidence type="ECO:0000313" key="1">
    <source>
        <dbReference type="EMBL" id="SHM01388.1"/>
    </source>
</evidence>